<feature type="compositionally biased region" description="Pro residues" evidence="1">
    <location>
        <begin position="1"/>
        <end position="11"/>
    </location>
</feature>
<protein>
    <recommendedName>
        <fullName evidence="3">PH domain-containing protein</fullName>
    </recommendedName>
</protein>
<dbReference type="Gene3D" id="2.30.29.30">
    <property type="entry name" value="Pleckstrin-homology domain (PH domain)/Phosphotyrosine-binding domain (PTB)"/>
    <property type="match status" value="1"/>
</dbReference>
<proteinExistence type="predicted"/>
<dbReference type="InterPro" id="IPR023213">
    <property type="entry name" value="CAT-like_dom_sf"/>
</dbReference>
<feature type="transmembrane region" description="Helical" evidence="2">
    <location>
        <begin position="331"/>
        <end position="348"/>
    </location>
</feature>
<keyword evidence="5" id="KW-1185">Reference proteome</keyword>
<dbReference type="EMBL" id="BRYB01002163">
    <property type="protein sequence ID" value="GMI40530.1"/>
    <property type="molecule type" value="Genomic_DNA"/>
</dbReference>
<feature type="compositionally biased region" description="Pro residues" evidence="1">
    <location>
        <begin position="288"/>
        <end position="308"/>
    </location>
</feature>
<name>A0ABQ6N4F6_9STRA</name>
<accession>A0ABQ6N4F6</accession>
<evidence type="ECO:0000313" key="5">
    <source>
        <dbReference type="Proteomes" id="UP001165060"/>
    </source>
</evidence>
<feature type="region of interest" description="Disordered" evidence="1">
    <location>
        <begin position="1"/>
        <end position="25"/>
    </location>
</feature>
<feature type="region of interest" description="Disordered" evidence="1">
    <location>
        <begin position="265"/>
        <end position="308"/>
    </location>
</feature>
<dbReference type="Proteomes" id="UP001165060">
    <property type="component" value="Unassembled WGS sequence"/>
</dbReference>
<dbReference type="PANTHER" id="PTHR48125:SF10">
    <property type="entry name" value="OS12G0136300 PROTEIN"/>
    <property type="match status" value="1"/>
</dbReference>
<keyword evidence="2" id="KW-0812">Transmembrane</keyword>
<comment type="caution">
    <text evidence="4">The sequence shown here is derived from an EMBL/GenBank/DDBJ whole genome shotgun (WGS) entry which is preliminary data.</text>
</comment>
<dbReference type="InterPro" id="IPR011993">
    <property type="entry name" value="PH-like_dom_sf"/>
</dbReference>
<reference evidence="4 5" key="1">
    <citation type="journal article" date="2023" name="Commun. Biol.">
        <title>Genome analysis of Parmales, the sister group of diatoms, reveals the evolutionary specialization of diatoms from phago-mixotrophs to photoautotrophs.</title>
        <authorList>
            <person name="Ban H."/>
            <person name="Sato S."/>
            <person name="Yoshikawa S."/>
            <person name="Yamada K."/>
            <person name="Nakamura Y."/>
            <person name="Ichinomiya M."/>
            <person name="Sato N."/>
            <person name="Blanc-Mathieu R."/>
            <person name="Endo H."/>
            <person name="Kuwata A."/>
            <person name="Ogata H."/>
        </authorList>
    </citation>
    <scope>NUCLEOTIDE SEQUENCE [LARGE SCALE GENOMIC DNA]</scope>
</reference>
<dbReference type="SMART" id="SM00233">
    <property type="entry name" value="PH"/>
    <property type="match status" value="1"/>
</dbReference>
<dbReference type="PROSITE" id="PS50003">
    <property type="entry name" value="PH_DOMAIN"/>
    <property type="match status" value="1"/>
</dbReference>
<gene>
    <name evidence="4" type="ORF">TeGR_g4100</name>
</gene>
<dbReference type="PANTHER" id="PTHR48125">
    <property type="entry name" value="LP07818P1"/>
    <property type="match status" value="1"/>
</dbReference>
<keyword evidence="2" id="KW-1133">Transmembrane helix</keyword>
<organism evidence="4 5">
    <name type="scientific">Tetraparma gracilis</name>
    <dbReference type="NCBI Taxonomy" id="2962635"/>
    <lineage>
        <taxon>Eukaryota</taxon>
        <taxon>Sar</taxon>
        <taxon>Stramenopiles</taxon>
        <taxon>Ochrophyta</taxon>
        <taxon>Bolidophyceae</taxon>
        <taxon>Parmales</taxon>
        <taxon>Triparmaceae</taxon>
        <taxon>Tetraparma</taxon>
    </lineage>
</organism>
<feature type="transmembrane region" description="Helical" evidence="2">
    <location>
        <begin position="355"/>
        <end position="374"/>
    </location>
</feature>
<dbReference type="Pfam" id="PF00169">
    <property type="entry name" value="PH"/>
    <property type="match status" value="1"/>
</dbReference>
<dbReference type="SUPFAM" id="SSF52777">
    <property type="entry name" value="CoA-dependent acyltransferases"/>
    <property type="match status" value="1"/>
</dbReference>
<evidence type="ECO:0000313" key="4">
    <source>
        <dbReference type="EMBL" id="GMI40530.1"/>
    </source>
</evidence>
<evidence type="ECO:0000256" key="1">
    <source>
        <dbReference type="SAM" id="MobiDB-lite"/>
    </source>
</evidence>
<sequence>MSSPVPPPSPSSGPSVKRGTLHKQRDYRSGWPTRLFVLDPPLLHYYLEPSDPSPRKTIYIVGCAITSGPNPLPDPKDPSKHIHPFSISHPASAKAYSLAAGSAAERDAWVTLSRLKALAAPALPLTDQPPLTGAAPWRPLFEKRDKGVVAASIPGACATVRGDAVMPFPPLQVFATVIAGWVIEPKSTPSGLHSSVKVIVCSDLKGALPGKVVAQVTQQQAMFPVIIGKYMKETQPRPPPRLTSEEPLTDALVIENVIKHLPAELNVPPPGGAPAPPAPRPTISAAAPPAPSAPAAPPTPVSAPVPPPPSSASLGVNIPVSPLRNLSKPSLTFSALALFLPVLLWALAKYKFRHLAPLRGFLFSVGLACGLRIFCQRRLGTAMSYTDGSSVGLCGNGNGGTGAVTCSFSVDLKKMMRYIEARRTTSRRAGDSSKKEASPLAVTHIALKACAIVLQEISLFNGRSVKLPLLGINGYYPNASVDVSTSAGRSENGTKRIVKLVDAHELSVADIAQQIQTLLAEKTMAAKSITRAILPGFIRAPLEVLSEQLDLAVPGLGLNGRNFGSALVVTSPNQTEGSEVAVTVAPMPPPAQKAGGPQIIVVVGGVQILPGFTKQPGSAVARPVLNVSVTIDCGVANVATCRMFAERLQGFMREPELMDAESKKRK</sequence>
<evidence type="ECO:0000259" key="3">
    <source>
        <dbReference type="PROSITE" id="PS50003"/>
    </source>
</evidence>
<dbReference type="Gene3D" id="3.30.559.10">
    <property type="entry name" value="Chloramphenicol acetyltransferase-like domain"/>
    <property type="match status" value="1"/>
</dbReference>
<dbReference type="SUPFAM" id="SSF50729">
    <property type="entry name" value="PH domain-like"/>
    <property type="match status" value="1"/>
</dbReference>
<keyword evidence="2" id="KW-0472">Membrane</keyword>
<evidence type="ECO:0000256" key="2">
    <source>
        <dbReference type="SAM" id="Phobius"/>
    </source>
</evidence>
<feature type="compositionally biased region" description="Pro residues" evidence="1">
    <location>
        <begin position="267"/>
        <end position="280"/>
    </location>
</feature>
<dbReference type="InterPro" id="IPR001849">
    <property type="entry name" value="PH_domain"/>
</dbReference>
<feature type="domain" description="PH" evidence="3">
    <location>
        <begin position="14"/>
        <end position="118"/>
    </location>
</feature>